<evidence type="ECO:0000313" key="2">
    <source>
        <dbReference type="Proteomes" id="UP000003240"/>
    </source>
</evidence>
<protein>
    <submittedName>
        <fullName evidence="1">YD repeat-containing protein</fullName>
    </submittedName>
</protein>
<dbReference type="EMBL" id="AFGF01000086">
    <property type="protein sequence ID" value="EGO63824.1"/>
    <property type="molecule type" value="Genomic_DNA"/>
</dbReference>
<dbReference type="eggNOG" id="COG3209">
    <property type="taxonomic scope" value="Bacteria"/>
</dbReference>
<dbReference type="AlphaFoldDB" id="F7NJF5"/>
<accession>F7NJF5</accession>
<name>F7NJF5_9FIRM</name>
<reference evidence="1 2" key="1">
    <citation type="journal article" date="2011" name="EMBO J.">
        <title>Structural diversity of bacterial flagellar motors.</title>
        <authorList>
            <person name="Chen S."/>
            <person name="Beeby M."/>
            <person name="Murphy G.E."/>
            <person name="Leadbetter J.R."/>
            <person name="Hendrixson D.R."/>
            <person name="Briegel A."/>
            <person name="Li Z."/>
            <person name="Shi J."/>
            <person name="Tocheva E.I."/>
            <person name="Muller A."/>
            <person name="Dobro M.J."/>
            <person name="Jensen G.J."/>
        </authorList>
    </citation>
    <scope>NUCLEOTIDE SEQUENCE [LARGE SCALE GENOMIC DNA]</scope>
    <source>
        <strain evidence="1 2">DSM 6540</strain>
    </source>
</reference>
<sequence length="218" mass="23089">MNGLRGGSLDSGLNREGFVFTDKGLNNKLINLAAQYGISDETINGYKNEFASIPALYSGESETYLKDGSKLSTIPAPENSAAQIEKPRRTDYFGVNGNVGKELFGVGGGMIMDRYGNLYTSVSVNTGKSGTVISGSVIQGGLNQPTVPTSKEMKDFLPGQSVNVSTGVGFGSGKTTSIPLGKTATEWGLYTPQVGASVNQTFDLNARIFGVEWMFGKQ</sequence>
<comment type="caution">
    <text evidence="1">The sequence shown here is derived from an EMBL/GenBank/DDBJ whole genome shotgun (WGS) entry which is preliminary data.</text>
</comment>
<evidence type="ECO:0000313" key="1">
    <source>
        <dbReference type="EMBL" id="EGO63824.1"/>
    </source>
</evidence>
<gene>
    <name evidence="1" type="ORF">ALO_11054</name>
</gene>
<dbReference type="OrthoDB" id="9758333at2"/>
<organism evidence="1 2">
    <name type="scientific">Acetonema longum DSM 6540</name>
    <dbReference type="NCBI Taxonomy" id="1009370"/>
    <lineage>
        <taxon>Bacteria</taxon>
        <taxon>Bacillati</taxon>
        <taxon>Bacillota</taxon>
        <taxon>Negativicutes</taxon>
        <taxon>Acetonemataceae</taxon>
        <taxon>Acetonema</taxon>
    </lineage>
</organism>
<proteinExistence type="predicted"/>
<keyword evidence="2" id="KW-1185">Reference proteome</keyword>
<dbReference type="Proteomes" id="UP000003240">
    <property type="component" value="Unassembled WGS sequence"/>
</dbReference>
<dbReference type="RefSeq" id="WP_004095533.1">
    <property type="nucleotide sequence ID" value="NZ_AFGF01000086.1"/>
</dbReference>
<dbReference type="STRING" id="1009370.ALO_11054"/>